<feature type="region of interest" description="Disordered" evidence="1">
    <location>
        <begin position="133"/>
        <end position="157"/>
    </location>
</feature>
<keyword evidence="3" id="KW-1185">Reference proteome</keyword>
<accession>A0ABU8VFL4</accession>
<evidence type="ECO:0000256" key="1">
    <source>
        <dbReference type="SAM" id="MobiDB-lite"/>
    </source>
</evidence>
<organism evidence="2 3">
    <name type="scientific">Variovorax ureilyticus</name>
    <dbReference type="NCBI Taxonomy" id="1836198"/>
    <lineage>
        <taxon>Bacteria</taxon>
        <taxon>Pseudomonadati</taxon>
        <taxon>Pseudomonadota</taxon>
        <taxon>Betaproteobacteria</taxon>
        <taxon>Burkholderiales</taxon>
        <taxon>Comamonadaceae</taxon>
        <taxon>Variovorax</taxon>
    </lineage>
</organism>
<name>A0ABU8VFL4_9BURK</name>
<dbReference type="Proteomes" id="UP001365846">
    <property type="component" value="Unassembled WGS sequence"/>
</dbReference>
<proteinExistence type="predicted"/>
<dbReference type="EMBL" id="JBBKZU010000004">
    <property type="protein sequence ID" value="MEJ8811820.1"/>
    <property type="molecule type" value="Genomic_DNA"/>
</dbReference>
<gene>
    <name evidence="2" type="ORF">WKW77_12135</name>
</gene>
<dbReference type="RefSeq" id="WP_340357084.1">
    <property type="nucleotide sequence ID" value="NZ_JBBKZU010000004.1"/>
</dbReference>
<comment type="caution">
    <text evidence="2">The sequence shown here is derived from an EMBL/GenBank/DDBJ whole genome shotgun (WGS) entry which is preliminary data.</text>
</comment>
<feature type="compositionally biased region" description="Basic and acidic residues" evidence="1">
    <location>
        <begin position="133"/>
        <end position="155"/>
    </location>
</feature>
<sequence>MEIGVSPQHRAVMKQAAALELRRAGGNPPEHSVLLVLAECVLSGAPIEPEFQAWANAIAAKVVLAEKLPARKRGVKAGSGRASSEHVAGMYFDLIDGGMAKGEAIERISAELHLVDRQVSRLVEAGGVWHGASREARDQQRIERKHRDSSFAPDHDADEAPLGLAGLALDDALARLASMIEQ</sequence>
<reference evidence="2 3" key="1">
    <citation type="submission" date="2024-03" db="EMBL/GenBank/DDBJ databases">
        <title>Novel species of the genus Variovorax.</title>
        <authorList>
            <person name="Liu Q."/>
            <person name="Xin Y.-H."/>
        </authorList>
    </citation>
    <scope>NUCLEOTIDE SEQUENCE [LARGE SCALE GENOMIC DNA]</scope>
    <source>
        <strain evidence="2 3">KACC 18899</strain>
    </source>
</reference>
<evidence type="ECO:0000313" key="2">
    <source>
        <dbReference type="EMBL" id="MEJ8811820.1"/>
    </source>
</evidence>
<evidence type="ECO:0000313" key="3">
    <source>
        <dbReference type="Proteomes" id="UP001365846"/>
    </source>
</evidence>
<protein>
    <submittedName>
        <fullName evidence="2">Uncharacterized protein</fullName>
    </submittedName>
</protein>